<dbReference type="EMBL" id="CP064981">
    <property type="protein sequence ID" value="QQR92207.1"/>
    <property type="molecule type" value="Genomic_DNA"/>
</dbReference>
<protein>
    <submittedName>
        <fullName evidence="2">Uncharacterized protein</fullName>
    </submittedName>
</protein>
<gene>
    <name evidence="2" type="ORF">IPJ89_03530</name>
</gene>
<evidence type="ECO:0000256" key="1">
    <source>
        <dbReference type="SAM" id="Phobius"/>
    </source>
</evidence>
<evidence type="ECO:0000313" key="2">
    <source>
        <dbReference type="EMBL" id="QQR92207.1"/>
    </source>
</evidence>
<feature type="transmembrane region" description="Helical" evidence="1">
    <location>
        <begin position="40"/>
        <end position="59"/>
    </location>
</feature>
<keyword evidence="1" id="KW-0812">Transmembrane</keyword>
<dbReference type="Proteomes" id="UP000596004">
    <property type="component" value="Chromosome"/>
</dbReference>
<organism evidence="2">
    <name type="scientific">Candidatus Iainarchaeum sp</name>
    <dbReference type="NCBI Taxonomy" id="3101447"/>
    <lineage>
        <taxon>Archaea</taxon>
        <taxon>Candidatus Iainarchaeota</taxon>
        <taxon>Candidatus Iainarchaeia</taxon>
        <taxon>Candidatus Iainarchaeales</taxon>
        <taxon>Candidatus Iainarchaeaceae</taxon>
        <taxon>Candidatus Iainarchaeum</taxon>
    </lineage>
</organism>
<reference evidence="2" key="1">
    <citation type="submission" date="2020-11" db="EMBL/GenBank/DDBJ databases">
        <title>Connecting structure to function with the recovery of over 1000 high-quality activated sludge metagenome-assembled genomes encoding full-length rRNA genes using long-read sequencing.</title>
        <authorList>
            <person name="Singleton C.M."/>
            <person name="Petriglieri F."/>
            <person name="Kristensen J.M."/>
            <person name="Kirkegaard R.H."/>
            <person name="Michaelsen T.Y."/>
            <person name="Andersen M.H."/>
            <person name="Karst S.M."/>
            <person name="Dueholm M.S."/>
            <person name="Nielsen P.H."/>
            <person name="Albertsen M."/>
        </authorList>
    </citation>
    <scope>NUCLEOTIDE SEQUENCE</scope>
    <source>
        <strain evidence="2">Fred_18-Q3-R57-64_BAT3C.431</strain>
    </source>
</reference>
<keyword evidence="1" id="KW-0472">Membrane</keyword>
<name>A0A7T9DJ04_9ARCH</name>
<accession>A0A7T9DJ04</accession>
<dbReference type="AlphaFoldDB" id="A0A7T9DJ04"/>
<sequence>MLEPLDKVLSNRVSRSNTRSRRGRAKTAGYIGPIGDDIPSLIPIIVGLVLFFSAFAFALNEFNGRTQSFAADRDALIIANSLKGSNYISQYAPFDVACKSLRVRGLHYVAGVVQNSAWQSLLTSTSNDPTRLTDIAQNFFQLNNDPAQTLKCTLGETEFTPELLQTRSYVVLTFPVALELPQAVVSATLVVVAWRI</sequence>
<proteinExistence type="predicted"/>
<keyword evidence="1" id="KW-1133">Transmembrane helix</keyword>